<dbReference type="RefSeq" id="WP_090121402.1">
    <property type="nucleotide sequence ID" value="NZ_FNNJ01000002.1"/>
</dbReference>
<dbReference type="Proteomes" id="UP000199595">
    <property type="component" value="Unassembled WGS sequence"/>
</dbReference>
<dbReference type="PANTHER" id="PTHR47197">
    <property type="entry name" value="PROTEIN NIRF"/>
    <property type="match status" value="1"/>
</dbReference>
<dbReference type="InterPro" id="IPR015943">
    <property type="entry name" value="WD40/YVTN_repeat-like_dom_sf"/>
</dbReference>
<organism evidence="2 3">
    <name type="scientific">Lutibacter oricola</name>
    <dbReference type="NCBI Taxonomy" id="762486"/>
    <lineage>
        <taxon>Bacteria</taxon>
        <taxon>Pseudomonadati</taxon>
        <taxon>Bacteroidota</taxon>
        <taxon>Flavobacteriia</taxon>
        <taxon>Flavobacteriales</taxon>
        <taxon>Flavobacteriaceae</taxon>
        <taxon>Lutibacter</taxon>
    </lineage>
</organism>
<evidence type="ECO:0000256" key="1">
    <source>
        <dbReference type="SAM" id="SignalP"/>
    </source>
</evidence>
<keyword evidence="3" id="KW-1185">Reference proteome</keyword>
<proteinExistence type="predicted"/>
<sequence length="351" mass="37541">MKISKFLLSIFLLSVLLVSCDDDDEPQLPKGDYENGLIISGEGSGAGSGSVTFVSDDFSTVEHQIYNKVNTKEFGTYLQSVAFDDDRAFIVTDNQNTITVVNRYTFEELGTIVTGLATPRFVTVVGDKAYATNWGTTGAFVSEIDLNTYTVSSTISISTGPERIIAESGKLYVSHKGGWGSNNIISVIDISSKAVSEITVQDKPDEMFIDNSGDLVVLSEGAVQYDASWNVVGNTIGAISKINTTTNTVETEITFSEGVHPTLLVSDGSDLYYAIGSKVYKMSSSASALPTTEFVDTSAGYLYGIAVNNENLFTLDASFTAQSTMDIYSLSSGTKTTSVAAPIGASKIYFN</sequence>
<dbReference type="InterPro" id="IPR031815">
    <property type="entry name" value="DUF5074"/>
</dbReference>
<name>A0A1H2X6E2_9FLAO</name>
<evidence type="ECO:0000313" key="2">
    <source>
        <dbReference type="EMBL" id="SDW88460.1"/>
    </source>
</evidence>
<keyword evidence="1" id="KW-0732">Signal</keyword>
<accession>A0A1H2X6E2</accession>
<dbReference type="InterPro" id="IPR011044">
    <property type="entry name" value="Quino_amine_DH_bsu"/>
</dbReference>
<gene>
    <name evidence="2" type="ORF">SAMN05444411_102383</name>
</gene>
<evidence type="ECO:0000313" key="3">
    <source>
        <dbReference type="Proteomes" id="UP000199595"/>
    </source>
</evidence>
<dbReference type="EMBL" id="FNNJ01000002">
    <property type="protein sequence ID" value="SDW88460.1"/>
    <property type="molecule type" value="Genomic_DNA"/>
</dbReference>
<feature type="chain" id="PRO_5011558461" description="40-residue YVTN family beta-propeller repeat-containing protein" evidence="1">
    <location>
        <begin position="21"/>
        <end position="351"/>
    </location>
</feature>
<dbReference type="SUPFAM" id="SSF50969">
    <property type="entry name" value="YVTN repeat-like/Quinoprotein amine dehydrogenase"/>
    <property type="match status" value="1"/>
</dbReference>
<dbReference type="Gene3D" id="2.130.10.10">
    <property type="entry name" value="YVTN repeat-like/Quinoprotein amine dehydrogenase"/>
    <property type="match status" value="1"/>
</dbReference>
<dbReference type="PROSITE" id="PS51257">
    <property type="entry name" value="PROKAR_LIPOPROTEIN"/>
    <property type="match status" value="1"/>
</dbReference>
<evidence type="ECO:0008006" key="4">
    <source>
        <dbReference type="Google" id="ProtNLM"/>
    </source>
</evidence>
<dbReference type="Pfam" id="PF16819">
    <property type="entry name" value="DUF5074"/>
    <property type="match status" value="1"/>
</dbReference>
<dbReference type="InterPro" id="IPR051200">
    <property type="entry name" value="Host-pathogen_enzymatic-act"/>
</dbReference>
<dbReference type="OrthoDB" id="9773938at2"/>
<dbReference type="AlphaFoldDB" id="A0A1H2X6E2"/>
<dbReference type="STRING" id="762486.SAMN05444411_102383"/>
<dbReference type="PANTHER" id="PTHR47197:SF3">
    <property type="entry name" value="DIHYDRO-HEME D1 DEHYDROGENASE"/>
    <property type="match status" value="1"/>
</dbReference>
<protein>
    <recommendedName>
        <fullName evidence="4">40-residue YVTN family beta-propeller repeat-containing protein</fullName>
    </recommendedName>
</protein>
<reference evidence="2 3" key="1">
    <citation type="submission" date="2016-10" db="EMBL/GenBank/DDBJ databases">
        <authorList>
            <person name="de Groot N.N."/>
        </authorList>
    </citation>
    <scope>NUCLEOTIDE SEQUENCE [LARGE SCALE GENOMIC DNA]</scope>
    <source>
        <strain evidence="2 3">DSM 24956</strain>
    </source>
</reference>
<feature type="signal peptide" evidence="1">
    <location>
        <begin position="1"/>
        <end position="20"/>
    </location>
</feature>